<name>A0AA41QN66_9HYPH</name>
<dbReference type="SUPFAM" id="SSF103473">
    <property type="entry name" value="MFS general substrate transporter"/>
    <property type="match status" value="1"/>
</dbReference>
<dbReference type="RefSeq" id="WP_281735818.1">
    <property type="nucleotide sequence ID" value="NZ_JAKETQ010000001.1"/>
</dbReference>
<dbReference type="InterPro" id="IPR036259">
    <property type="entry name" value="MFS_trans_sf"/>
</dbReference>
<evidence type="ECO:0000313" key="2">
    <source>
        <dbReference type="EMBL" id="MCI0127233.1"/>
    </source>
</evidence>
<evidence type="ECO:0008006" key="4">
    <source>
        <dbReference type="Google" id="ProtNLM"/>
    </source>
</evidence>
<dbReference type="AlphaFoldDB" id="A0AA41QN66"/>
<proteinExistence type="predicted"/>
<keyword evidence="1" id="KW-1133">Transmembrane helix</keyword>
<sequence length="100" mass="10045">MLIPLGPMPIAVAVLLLVWGFVGNPIPVAWGTWMTRVIPGDLEAGGGLQVAVIQFAITFGAFSGGLLFDLSGWRAPLLLSGALLAAASALAATATGEASA</sequence>
<keyword evidence="1" id="KW-0812">Transmembrane</keyword>
<keyword evidence="3" id="KW-1185">Reference proteome</keyword>
<evidence type="ECO:0000256" key="1">
    <source>
        <dbReference type="SAM" id="Phobius"/>
    </source>
</evidence>
<evidence type="ECO:0000313" key="3">
    <source>
        <dbReference type="Proteomes" id="UP001156140"/>
    </source>
</evidence>
<dbReference type="Proteomes" id="UP001156140">
    <property type="component" value="Unassembled WGS sequence"/>
</dbReference>
<gene>
    <name evidence="2" type="ORF">ML536_10390</name>
</gene>
<feature type="transmembrane region" description="Helical" evidence="1">
    <location>
        <begin position="47"/>
        <end position="68"/>
    </location>
</feature>
<reference evidence="2" key="1">
    <citation type="submission" date="2022-03" db="EMBL/GenBank/DDBJ databases">
        <title>The complete genome sequence of a Methyloterrigena soli.</title>
        <authorList>
            <person name="Zi Z."/>
        </authorList>
    </citation>
    <scope>NUCLEOTIDE SEQUENCE</scope>
    <source>
        <strain evidence="2">M48</strain>
    </source>
</reference>
<keyword evidence="1" id="KW-0472">Membrane</keyword>
<accession>A0AA41QN66</accession>
<organism evidence="2 3">
    <name type="scientific">Paradevosia shaoguanensis</name>
    <dbReference type="NCBI Taxonomy" id="1335043"/>
    <lineage>
        <taxon>Bacteria</taxon>
        <taxon>Pseudomonadati</taxon>
        <taxon>Pseudomonadota</taxon>
        <taxon>Alphaproteobacteria</taxon>
        <taxon>Hyphomicrobiales</taxon>
        <taxon>Devosiaceae</taxon>
        <taxon>Paradevosia</taxon>
    </lineage>
</organism>
<comment type="caution">
    <text evidence="2">The sequence shown here is derived from an EMBL/GenBank/DDBJ whole genome shotgun (WGS) entry which is preliminary data.</text>
</comment>
<feature type="transmembrane region" description="Helical" evidence="1">
    <location>
        <begin position="75"/>
        <end position="94"/>
    </location>
</feature>
<dbReference type="EMBL" id="JALAZD010000001">
    <property type="protein sequence ID" value="MCI0127233.1"/>
    <property type="molecule type" value="Genomic_DNA"/>
</dbReference>
<protein>
    <recommendedName>
        <fullName evidence="4">MFS transporter</fullName>
    </recommendedName>
</protein>